<dbReference type="Proteomes" id="UP001432202">
    <property type="component" value="Chromosome"/>
</dbReference>
<proteinExistence type="predicted"/>
<protein>
    <submittedName>
        <fullName evidence="1">Uncharacterized protein</fullName>
    </submittedName>
</protein>
<accession>A0AAX4L2P9</accession>
<name>A0AAX4L2P9_9CREN</name>
<dbReference type="GeneID" id="89336061"/>
<dbReference type="EMBL" id="CP146016">
    <property type="protein sequence ID" value="WWQ61400.1"/>
    <property type="molecule type" value="Genomic_DNA"/>
</dbReference>
<sequence length="261" mass="30158">MFLLQQPEDSTSLRKLIKFLKMDLSRLEVIVYGRNSELPAFTLSRAFSTLRNKIIMITNIYDFLFLQNPYVEISKVIAFTEDENELRELIDNLGNLGVDGDIYYCGSTNIKPRYNYISLFSLDKIFCEINLSLSILKSLTGGNTERERRIKDQLSDLTDLDNYIRDKAKAFNLDLPMLLSPIMTPTKSFLEKLGLSVSTYFDIKILDGVQVVYSGVDMHIMRRIIFSLRSEGKKVNEILLDVDPLLAPIYLSMIMFYLKKR</sequence>
<dbReference type="RefSeq" id="WP_338603668.1">
    <property type="nucleotide sequence ID" value="NZ_CP146016.1"/>
</dbReference>
<gene>
    <name evidence="1" type="ORF">V6M85_04795</name>
</gene>
<dbReference type="AlphaFoldDB" id="A0AAX4L2P9"/>
<keyword evidence="2" id="KW-1185">Reference proteome</keyword>
<organism evidence="1 2">
    <name type="scientific">Sulfolobus tengchongensis</name>
    <dbReference type="NCBI Taxonomy" id="207809"/>
    <lineage>
        <taxon>Archaea</taxon>
        <taxon>Thermoproteota</taxon>
        <taxon>Thermoprotei</taxon>
        <taxon>Sulfolobales</taxon>
        <taxon>Sulfolobaceae</taxon>
        <taxon>Sulfolobus</taxon>
    </lineage>
</organism>
<reference evidence="1 2" key="1">
    <citation type="submission" date="2024-02" db="EMBL/GenBank/DDBJ databases">
        <title>STSV induces naive adaptation in Sulfolobus.</title>
        <authorList>
            <person name="Xiang X."/>
            <person name="Song M."/>
        </authorList>
    </citation>
    <scope>NUCLEOTIDE SEQUENCE [LARGE SCALE GENOMIC DNA]</scope>
    <source>
        <strain evidence="1 2">RT2</strain>
    </source>
</reference>
<evidence type="ECO:0000313" key="2">
    <source>
        <dbReference type="Proteomes" id="UP001432202"/>
    </source>
</evidence>
<evidence type="ECO:0000313" key="1">
    <source>
        <dbReference type="EMBL" id="WWQ61400.1"/>
    </source>
</evidence>